<protein>
    <recommendedName>
        <fullName evidence="1">C2H2-type domain-containing protein</fullName>
    </recommendedName>
</protein>
<reference evidence="2" key="2">
    <citation type="submission" date="2023-03" db="EMBL/GenBank/DDBJ databases">
        <authorList>
            <person name="Inwood S.N."/>
            <person name="Skelly J.G."/>
            <person name="Guhlin J."/>
            <person name="Harrop T.W.R."/>
            <person name="Goldson S.G."/>
            <person name="Dearden P.K."/>
        </authorList>
    </citation>
    <scope>NUCLEOTIDE SEQUENCE</scope>
    <source>
        <strain evidence="2">Irish</strain>
        <tissue evidence="2">Whole body</tissue>
    </source>
</reference>
<name>A0AA39KSF1_9HYME</name>
<reference evidence="2" key="1">
    <citation type="journal article" date="2023" name="bioRxiv">
        <title>Scaffold-level genome assemblies of two parasitoid biocontrol wasps reveal the parthenogenesis mechanism and an associated novel virus.</title>
        <authorList>
            <person name="Inwood S."/>
            <person name="Skelly J."/>
            <person name="Guhlin J."/>
            <person name="Harrop T."/>
            <person name="Goldson S."/>
            <person name="Dearden P."/>
        </authorList>
    </citation>
    <scope>NUCLEOTIDE SEQUENCE</scope>
    <source>
        <strain evidence="2">Irish</strain>
        <tissue evidence="2">Whole body</tissue>
    </source>
</reference>
<dbReference type="EMBL" id="JAQQBS010000002">
    <property type="protein sequence ID" value="KAK0172105.1"/>
    <property type="molecule type" value="Genomic_DNA"/>
</dbReference>
<sequence>MCDILQKKKRCTFKECWIDDEKFKNWIQKVPLNEEMYHCSVCNKDIMCSTYPSRHAATGKHKYHMNYKKIDQNFCHSCMNIKESGRVLFKKSWLEFELFKPWLREVPDDEYSFFCLTCEKIMGARLSQVYRHAESLSHLKAVKAHTSKIIEEDNRIETINMNSSFDERRKYANSRYAMFIEEKKIPLHIAAELLDFFQELNREPEILQSMRMDEIQSFTLIN</sequence>
<dbReference type="Proteomes" id="UP001168990">
    <property type="component" value="Unassembled WGS sequence"/>
</dbReference>
<organism evidence="2 3">
    <name type="scientific">Microctonus aethiopoides</name>
    <dbReference type="NCBI Taxonomy" id="144406"/>
    <lineage>
        <taxon>Eukaryota</taxon>
        <taxon>Metazoa</taxon>
        <taxon>Ecdysozoa</taxon>
        <taxon>Arthropoda</taxon>
        <taxon>Hexapoda</taxon>
        <taxon>Insecta</taxon>
        <taxon>Pterygota</taxon>
        <taxon>Neoptera</taxon>
        <taxon>Endopterygota</taxon>
        <taxon>Hymenoptera</taxon>
        <taxon>Apocrita</taxon>
        <taxon>Ichneumonoidea</taxon>
        <taxon>Braconidae</taxon>
        <taxon>Euphorinae</taxon>
        <taxon>Microctonus</taxon>
    </lineage>
</organism>
<evidence type="ECO:0000313" key="3">
    <source>
        <dbReference type="Proteomes" id="UP001168990"/>
    </source>
</evidence>
<dbReference type="AlphaFoldDB" id="A0AA39KSF1"/>
<evidence type="ECO:0000259" key="1">
    <source>
        <dbReference type="PROSITE" id="PS00028"/>
    </source>
</evidence>
<dbReference type="InterPro" id="IPR013087">
    <property type="entry name" value="Znf_C2H2_type"/>
</dbReference>
<keyword evidence="3" id="KW-1185">Reference proteome</keyword>
<comment type="caution">
    <text evidence="2">The sequence shown here is derived from an EMBL/GenBank/DDBJ whole genome shotgun (WGS) entry which is preliminary data.</text>
</comment>
<accession>A0AA39KSF1</accession>
<gene>
    <name evidence="2" type="ORF">PV328_005471</name>
</gene>
<dbReference type="PROSITE" id="PS00028">
    <property type="entry name" value="ZINC_FINGER_C2H2_1"/>
    <property type="match status" value="1"/>
</dbReference>
<proteinExistence type="predicted"/>
<evidence type="ECO:0000313" key="2">
    <source>
        <dbReference type="EMBL" id="KAK0172105.1"/>
    </source>
</evidence>
<feature type="domain" description="C2H2-type" evidence="1">
    <location>
        <begin position="39"/>
        <end position="61"/>
    </location>
</feature>